<dbReference type="PROSITE" id="PS00119">
    <property type="entry name" value="PA2_ASP"/>
    <property type="match status" value="1"/>
</dbReference>
<dbReference type="InterPro" id="IPR033113">
    <property type="entry name" value="PLA2_histidine"/>
</dbReference>
<feature type="active site" evidence="10">
    <location>
        <position position="99"/>
    </location>
</feature>
<evidence type="ECO:0000256" key="5">
    <source>
        <dbReference type="ARBA" id="ARBA00022801"/>
    </source>
</evidence>
<keyword evidence="15" id="KW-0812">Transmembrane</keyword>
<sequence>MKPQDPHTGIPEGKSVCWRSTLIIVSLLLVAVIFILSCMDLKFKWNKTRLKRSFLDNCQLIETYTNKTCKQFYGYGCFCGLGSRGQKPLDSIDQCCFDHDLCYGSINCNLLYLPLTHYTYHCYTHYCACTDNPRYCPSIVCECDMQLAECLADNIQHFNQQLTNYDLYQCMQ</sequence>
<protein>
    <recommendedName>
        <fullName evidence="2 14">Phospholipase A2</fullName>
        <ecNumber evidence="2 14">3.1.1.4</ecNumber>
    </recommendedName>
</protein>
<dbReference type="Pfam" id="PF00068">
    <property type="entry name" value="Phospholip_A2_1"/>
    <property type="match status" value="1"/>
</dbReference>
<feature type="binding site" evidence="11">
    <location>
        <position position="100"/>
    </location>
    <ligand>
        <name>Ca(2+)</name>
        <dbReference type="ChEBI" id="CHEBI:29108"/>
    </ligand>
</feature>
<evidence type="ECO:0000256" key="2">
    <source>
        <dbReference type="ARBA" id="ARBA00013278"/>
    </source>
</evidence>
<dbReference type="GO" id="GO:0050482">
    <property type="term" value="P:arachidonate secretion"/>
    <property type="evidence" value="ECO:0007669"/>
    <property type="project" value="InterPro"/>
</dbReference>
<feature type="active site" evidence="10">
    <location>
        <position position="144"/>
    </location>
</feature>
<feature type="disulfide bond" evidence="12">
    <location>
        <begin position="102"/>
        <end position="143"/>
    </location>
</feature>
<evidence type="ECO:0000256" key="15">
    <source>
        <dbReference type="SAM" id="Phobius"/>
    </source>
</evidence>
<dbReference type="GO" id="GO:0005509">
    <property type="term" value="F:calcium ion binding"/>
    <property type="evidence" value="ECO:0007669"/>
    <property type="project" value="InterPro"/>
</dbReference>
<evidence type="ECO:0000256" key="7">
    <source>
        <dbReference type="ARBA" id="ARBA00022963"/>
    </source>
</evidence>
<feature type="transmembrane region" description="Helical" evidence="15">
    <location>
        <begin position="20"/>
        <end position="43"/>
    </location>
</feature>
<feature type="domain" description="Phospholipase A2-like central" evidence="16">
    <location>
        <begin position="53"/>
        <end position="172"/>
    </location>
</feature>
<dbReference type="EMBL" id="KQ415803">
    <property type="protein sequence ID" value="KOG00435.1"/>
    <property type="molecule type" value="Genomic_DNA"/>
</dbReference>
<keyword evidence="9 12" id="KW-1015">Disulfide bond</keyword>
<keyword evidence="7" id="KW-0442">Lipid degradation</keyword>
<evidence type="ECO:0000256" key="3">
    <source>
        <dbReference type="ARBA" id="ARBA00022525"/>
    </source>
</evidence>
<evidence type="ECO:0000256" key="11">
    <source>
        <dbReference type="PIRSR" id="PIRSR601211-2"/>
    </source>
</evidence>
<comment type="similarity">
    <text evidence="13">Belongs to the phospholipase A2 family.</text>
</comment>
<dbReference type="Gene3D" id="1.20.90.10">
    <property type="entry name" value="Phospholipase A2 domain"/>
    <property type="match status" value="1"/>
</dbReference>
<evidence type="ECO:0000256" key="13">
    <source>
        <dbReference type="RuleBase" id="RU003654"/>
    </source>
</evidence>
<feature type="binding site" evidence="11">
    <location>
        <position position="80"/>
    </location>
    <ligand>
        <name>Ca(2+)</name>
        <dbReference type="ChEBI" id="CHEBI:29108"/>
    </ligand>
</feature>
<dbReference type="GO" id="GO:0005576">
    <property type="term" value="C:extracellular region"/>
    <property type="evidence" value="ECO:0007669"/>
    <property type="project" value="UniProtKB-SubCell"/>
</dbReference>
<accession>A0A0L8IG59</accession>
<dbReference type="SUPFAM" id="SSF48619">
    <property type="entry name" value="Phospholipase A2, PLA2"/>
    <property type="match status" value="1"/>
</dbReference>
<feature type="disulfide bond" evidence="12">
    <location>
        <begin position="79"/>
        <end position="96"/>
    </location>
</feature>
<evidence type="ECO:0000256" key="1">
    <source>
        <dbReference type="ARBA" id="ARBA00004613"/>
    </source>
</evidence>
<dbReference type="AlphaFoldDB" id="A0A0L8IG59"/>
<dbReference type="PROSITE" id="PS00118">
    <property type="entry name" value="PA2_HIS"/>
    <property type="match status" value="1"/>
</dbReference>
<evidence type="ECO:0000256" key="4">
    <source>
        <dbReference type="ARBA" id="ARBA00022723"/>
    </source>
</evidence>
<feature type="binding site" evidence="11">
    <location>
        <position position="78"/>
    </location>
    <ligand>
        <name>Ca(2+)</name>
        <dbReference type="ChEBI" id="CHEBI:29108"/>
    </ligand>
</feature>
<dbReference type="InterPro" id="IPR001211">
    <property type="entry name" value="PLA2"/>
</dbReference>
<dbReference type="STRING" id="37653.A0A0L8IG59"/>
<comment type="catalytic activity">
    <reaction evidence="14">
        <text>a 1,2-diacyl-sn-glycero-3-phosphocholine + H2O = a 1-acyl-sn-glycero-3-phosphocholine + a fatty acid + H(+)</text>
        <dbReference type="Rhea" id="RHEA:15801"/>
        <dbReference type="ChEBI" id="CHEBI:15377"/>
        <dbReference type="ChEBI" id="CHEBI:15378"/>
        <dbReference type="ChEBI" id="CHEBI:28868"/>
        <dbReference type="ChEBI" id="CHEBI:57643"/>
        <dbReference type="ChEBI" id="CHEBI:58168"/>
        <dbReference type="EC" id="3.1.1.4"/>
    </reaction>
</comment>
<dbReference type="EC" id="3.1.1.4" evidence="2 14"/>
<dbReference type="InterPro" id="IPR033112">
    <property type="entry name" value="PLA2_Asp_AS"/>
</dbReference>
<evidence type="ECO:0000256" key="10">
    <source>
        <dbReference type="PIRSR" id="PIRSR601211-1"/>
    </source>
</evidence>
<keyword evidence="3 14" id="KW-0964">Secreted</keyword>
<dbReference type="GO" id="GO:0016042">
    <property type="term" value="P:lipid catabolic process"/>
    <property type="evidence" value="ECO:0007669"/>
    <property type="project" value="UniProtKB-KW"/>
</dbReference>
<keyword evidence="4 11" id="KW-0479">Metal-binding</keyword>
<dbReference type="PANTHER" id="PTHR11716">
    <property type="entry name" value="PHOSPHOLIPASE A2 FAMILY MEMBER"/>
    <property type="match status" value="1"/>
</dbReference>
<dbReference type="InterPro" id="IPR016090">
    <property type="entry name" value="PLA2-like_dom"/>
</dbReference>
<gene>
    <name evidence="17" type="ORF">OCBIM_22004371mg</name>
</gene>
<feature type="binding site" evidence="11">
    <location>
        <position position="82"/>
    </location>
    <ligand>
        <name>Ca(2+)</name>
        <dbReference type="ChEBI" id="CHEBI:29108"/>
    </ligand>
</feature>
<reference evidence="17" key="1">
    <citation type="submission" date="2015-07" db="EMBL/GenBank/DDBJ databases">
        <title>MeaNS - Measles Nucleotide Surveillance Program.</title>
        <authorList>
            <person name="Tran T."/>
            <person name="Druce J."/>
        </authorList>
    </citation>
    <scope>NUCLEOTIDE SEQUENCE</scope>
    <source>
        <strain evidence="17">UCB-OBI-ISO-001</strain>
        <tissue evidence="17">Gonad</tissue>
    </source>
</reference>
<evidence type="ECO:0000256" key="12">
    <source>
        <dbReference type="PIRSR" id="PIRSR601211-3"/>
    </source>
</evidence>
<keyword evidence="15" id="KW-1133">Transmembrane helix</keyword>
<dbReference type="PRINTS" id="PR00389">
    <property type="entry name" value="PHPHLIPASEA2"/>
</dbReference>
<evidence type="ECO:0000256" key="8">
    <source>
        <dbReference type="ARBA" id="ARBA00023098"/>
    </source>
</evidence>
<evidence type="ECO:0000256" key="6">
    <source>
        <dbReference type="ARBA" id="ARBA00022837"/>
    </source>
</evidence>
<dbReference type="OrthoDB" id="6065025at2759"/>
<dbReference type="OMA" id="NLYGCHC"/>
<evidence type="ECO:0000256" key="14">
    <source>
        <dbReference type="RuleBase" id="RU361236"/>
    </source>
</evidence>
<dbReference type="GO" id="GO:0006644">
    <property type="term" value="P:phospholipid metabolic process"/>
    <property type="evidence" value="ECO:0007669"/>
    <property type="project" value="InterPro"/>
</dbReference>
<proteinExistence type="inferred from homology"/>
<dbReference type="PANTHER" id="PTHR11716:SF47">
    <property type="entry name" value="PHOSPHOLIPASE A2-ALPHA"/>
    <property type="match status" value="1"/>
</dbReference>
<dbReference type="SMART" id="SM00085">
    <property type="entry name" value="PA2c"/>
    <property type="match status" value="1"/>
</dbReference>
<keyword evidence="6 11" id="KW-0106">Calcium</keyword>
<feature type="disulfide bond" evidence="12">
    <location>
        <begin position="95"/>
        <end position="150"/>
    </location>
</feature>
<evidence type="ECO:0000259" key="16">
    <source>
        <dbReference type="SMART" id="SM00085"/>
    </source>
</evidence>
<dbReference type="InterPro" id="IPR036444">
    <property type="entry name" value="PLipase_A2_dom_sf"/>
</dbReference>
<comment type="cofactor">
    <cofactor evidence="11">
        <name>Ca(2+)</name>
        <dbReference type="ChEBI" id="CHEBI:29108"/>
    </cofactor>
    <text evidence="11">Binds 1 Ca(2+) ion per subunit.</text>
</comment>
<comment type="subcellular location">
    <subcellularLocation>
        <location evidence="1 14">Secreted</location>
    </subcellularLocation>
</comment>
<keyword evidence="8 14" id="KW-0443">Lipid metabolism</keyword>
<evidence type="ECO:0000313" key="17">
    <source>
        <dbReference type="EMBL" id="KOG00435.1"/>
    </source>
</evidence>
<feature type="disulfide bond" evidence="12">
    <location>
        <begin position="129"/>
        <end position="141"/>
    </location>
</feature>
<keyword evidence="15" id="KW-0472">Membrane</keyword>
<keyword evidence="5 14" id="KW-0378">Hydrolase</keyword>
<name>A0A0L8IG59_OCTBM</name>
<evidence type="ECO:0000256" key="9">
    <source>
        <dbReference type="ARBA" id="ARBA00023157"/>
    </source>
</evidence>
<dbReference type="GO" id="GO:0004623">
    <property type="term" value="F:phospholipase A2 activity"/>
    <property type="evidence" value="ECO:0007669"/>
    <property type="project" value="UniProtKB-EC"/>
</dbReference>
<organism evidence="17">
    <name type="scientific">Octopus bimaculoides</name>
    <name type="common">California two-spotted octopus</name>
    <dbReference type="NCBI Taxonomy" id="37653"/>
    <lineage>
        <taxon>Eukaryota</taxon>
        <taxon>Metazoa</taxon>
        <taxon>Spiralia</taxon>
        <taxon>Lophotrochozoa</taxon>
        <taxon>Mollusca</taxon>
        <taxon>Cephalopoda</taxon>
        <taxon>Coleoidea</taxon>
        <taxon>Octopodiformes</taxon>
        <taxon>Octopoda</taxon>
        <taxon>Incirrata</taxon>
        <taxon>Octopodidae</taxon>
        <taxon>Octopus</taxon>
    </lineage>
</organism>